<dbReference type="PANTHER" id="PTHR35754">
    <property type="entry name" value="ATP SYNTHASE SUBUNIT B"/>
    <property type="match status" value="1"/>
</dbReference>
<organism evidence="1 2">
    <name type="scientific">Escallonia herrerae</name>
    <dbReference type="NCBI Taxonomy" id="1293975"/>
    <lineage>
        <taxon>Eukaryota</taxon>
        <taxon>Viridiplantae</taxon>
        <taxon>Streptophyta</taxon>
        <taxon>Embryophyta</taxon>
        <taxon>Tracheophyta</taxon>
        <taxon>Spermatophyta</taxon>
        <taxon>Magnoliopsida</taxon>
        <taxon>eudicotyledons</taxon>
        <taxon>Gunneridae</taxon>
        <taxon>Pentapetalae</taxon>
        <taxon>asterids</taxon>
        <taxon>campanulids</taxon>
        <taxon>Escalloniales</taxon>
        <taxon>Escalloniaceae</taxon>
        <taxon>Escallonia</taxon>
    </lineage>
</organism>
<proteinExistence type="predicted"/>
<dbReference type="AlphaFoldDB" id="A0AA88VLX1"/>
<evidence type="ECO:0000313" key="2">
    <source>
        <dbReference type="Proteomes" id="UP001188597"/>
    </source>
</evidence>
<comment type="caution">
    <text evidence="1">The sequence shown here is derived from an EMBL/GenBank/DDBJ whole genome shotgun (WGS) entry which is preliminary data.</text>
</comment>
<gene>
    <name evidence="1" type="ORF">RJ639_014419</name>
</gene>
<accession>A0AA88VLX1</accession>
<protein>
    <submittedName>
        <fullName evidence="1">Uncharacterized protein</fullName>
    </submittedName>
</protein>
<keyword evidence="2" id="KW-1185">Reference proteome</keyword>
<dbReference type="Proteomes" id="UP001188597">
    <property type="component" value="Unassembled WGS sequence"/>
</dbReference>
<evidence type="ECO:0000313" key="1">
    <source>
        <dbReference type="EMBL" id="KAK3008315.1"/>
    </source>
</evidence>
<sequence length="434" mass="49938">MEALRKLEQVQSTISLMLSRGVIDSSDNNNTNADSNRFLANFTLLLVQPCGKLEMDTKCQLISEHLSKISAAFLEEASTWLNEEGNKQSRDSSPLHCDNMAGFGSLHTYPEDFAMVGLDAMDRANSTLEDFSRSYFMFHEMDAHEPQSIFRYLPLLSFTESYIYQLDTLNEKVLQLPTIGAPVLKRGSDLEANWSWIQKFTELLRSNPFRPLALLLEHRGLLTERFKPLFLWPFFLKIRDEFKSGEEYWTLERKLCCAIMCRKQISIEDVMRAIHLKSFDYRVLNLLLYQLRKEKVNELHMEFLSVSEFLIEISDDLPLLHVLSLKDDVLENNFNILRMFVKIYGASTAPIMLAKLITEAEERYDCLLKALDPKLSMNYRKRCEEATKEGGKVVGPSLGTWNLPPVIEDEDLYRSEFLLMSPPICPSGPTLSPT</sequence>
<dbReference type="EMBL" id="JAVXUP010001765">
    <property type="protein sequence ID" value="KAK3008315.1"/>
    <property type="molecule type" value="Genomic_DNA"/>
</dbReference>
<reference evidence="1" key="1">
    <citation type="submission" date="2022-12" db="EMBL/GenBank/DDBJ databases">
        <title>Draft genome assemblies for two species of Escallonia (Escalloniales).</title>
        <authorList>
            <person name="Chanderbali A."/>
            <person name="Dervinis C."/>
            <person name="Anghel I."/>
            <person name="Soltis D."/>
            <person name="Soltis P."/>
            <person name="Zapata F."/>
        </authorList>
    </citation>
    <scope>NUCLEOTIDE SEQUENCE</scope>
    <source>
        <strain evidence="1">UCBG64.0493</strain>
        <tissue evidence="1">Leaf</tissue>
    </source>
</reference>
<name>A0AA88VLX1_9ASTE</name>
<dbReference type="PANTHER" id="PTHR35754:SF2">
    <property type="entry name" value="ATP SYNTHASE SUBUNIT B"/>
    <property type="match status" value="1"/>
</dbReference>